<reference evidence="2" key="1">
    <citation type="submission" date="2020-10" db="EMBL/GenBank/DDBJ databases">
        <authorList>
            <person name="Kusch S."/>
        </authorList>
    </citation>
    <scope>NUCLEOTIDE SEQUENCE</scope>
    <source>
        <strain evidence="2">SwB9</strain>
    </source>
</reference>
<dbReference type="SUPFAM" id="SSF75011">
    <property type="entry name" value="3-carboxy-cis,cis-mucoante lactonizing enzyme"/>
    <property type="match status" value="1"/>
</dbReference>
<dbReference type="PANTHER" id="PTHR30344">
    <property type="entry name" value="6-PHOSPHOGLUCONOLACTONASE-RELATED"/>
    <property type="match status" value="1"/>
</dbReference>
<organism evidence="2 3">
    <name type="scientific">Sclerotinia trifoliorum</name>
    <dbReference type="NCBI Taxonomy" id="28548"/>
    <lineage>
        <taxon>Eukaryota</taxon>
        <taxon>Fungi</taxon>
        <taxon>Dikarya</taxon>
        <taxon>Ascomycota</taxon>
        <taxon>Pezizomycotina</taxon>
        <taxon>Leotiomycetes</taxon>
        <taxon>Helotiales</taxon>
        <taxon>Sclerotiniaceae</taxon>
        <taxon>Sclerotinia</taxon>
    </lineage>
</organism>
<dbReference type="InterPro" id="IPR019405">
    <property type="entry name" value="Lactonase_7-beta_prop"/>
</dbReference>
<dbReference type="Gene3D" id="2.130.10.10">
    <property type="entry name" value="YVTN repeat-like/Quinoprotein amine dehydrogenase"/>
    <property type="match status" value="1"/>
</dbReference>
<accession>A0A8H2VXS7</accession>
<evidence type="ECO:0000313" key="2">
    <source>
        <dbReference type="EMBL" id="CAD6446075.1"/>
    </source>
</evidence>
<dbReference type="PANTHER" id="PTHR30344:SF4">
    <property type="entry name" value="CYCLASE, PUTATIVE (AFU_ORTHOLOGUE AFUA_6G11580)-RELATED"/>
    <property type="match status" value="1"/>
</dbReference>
<gene>
    <name evidence="2" type="ORF">SCLTRI_LOCUS5788</name>
</gene>
<comment type="caution">
    <text evidence="2">The sequence shown here is derived from an EMBL/GenBank/DDBJ whole genome shotgun (WGS) entry which is preliminary data.</text>
</comment>
<dbReference type="Pfam" id="PF10282">
    <property type="entry name" value="Lactonase"/>
    <property type="match status" value="1"/>
</dbReference>
<dbReference type="InterPro" id="IPR050282">
    <property type="entry name" value="Cycloisomerase_2"/>
</dbReference>
<keyword evidence="3" id="KW-1185">Reference proteome</keyword>
<dbReference type="EMBL" id="CAJHIA010000017">
    <property type="protein sequence ID" value="CAD6446075.1"/>
    <property type="molecule type" value="Genomic_DNA"/>
</dbReference>
<dbReference type="GO" id="GO:0017057">
    <property type="term" value="F:6-phosphogluconolactonase activity"/>
    <property type="evidence" value="ECO:0007669"/>
    <property type="project" value="TreeGrafter"/>
</dbReference>
<evidence type="ECO:0000256" key="1">
    <source>
        <dbReference type="ARBA" id="ARBA00005564"/>
    </source>
</evidence>
<sequence length="377" mass="42658">MLRNLFVRRLYSLQPRRMLHHLMVGTWTPPGAIFTIEFDDEALTLKLLKRTPIPEDEPISWMTFDHARKNIYGASMKKWSSHAVTSPAEIQHITSHPMSHDPSAAKSDTRTRAIFCLAAKKPPYHVYGNPFYEYAGHGNVFSVDENGALKENIQNYEYSPESAIHGMVFDAEENYLYSADMWGNKIWTHKKDSQTGLLKLVGSVDAPKKGDHPRWVEIHPNGKYLYALNEAGNDLAVYVIDEKTHLPVFTNITYPSVPPGVPNIKLYRSDVVFISHSGKYLFATSRSNDSKVTGYIAAFKLGPAGNIERQICLNPTPTSGGHSNAVSPCPWSDEWLALTDDQDGGLEIYRWHQEFLYRVARIDIPEPGFGMNAIWYD</sequence>
<dbReference type="InterPro" id="IPR015943">
    <property type="entry name" value="WD40/YVTN_repeat-like_dom_sf"/>
</dbReference>
<protein>
    <submittedName>
        <fullName evidence="2">5acdf83a-fe4c-47e4-9e9a-517d30d699b2</fullName>
    </submittedName>
</protein>
<dbReference type="FunFam" id="2.130.10.10:FF:000244">
    <property type="entry name" value="Carboxy-cis,cis-muconate cyclase"/>
    <property type="match status" value="1"/>
</dbReference>
<dbReference type="Proteomes" id="UP000624404">
    <property type="component" value="Unassembled WGS sequence"/>
</dbReference>
<evidence type="ECO:0000313" key="3">
    <source>
        <dbReference type="Proteomes" id="UP000624404"/>
    </source>
</evidence>
<dbReference type="AlphaFoldDB" id="A0A8H2VXS7"/>
<name>A0A8H2VXS7_9HELO</name>
<dbReference type="OrthoDB" id="1715191at2759"/>
<comment type="similarity">
    <text evidence="1">Belongs to the cycloisomerase 2 family.</text>
</comment>
<proteinExistence type="inferred from homology"/>